<feature type="binding site" evidence="7">
    <location>
        <position position="14"/>
    </location>
    <ligand>
        <name>Mg(2+)</name>
        <dbReference type="ChEBI" id="CHEBI:18420"/>
    </ligand>
</feature>
<accession>A0A2A4G736</accession>
<dbReference type="GO" id="GO:0005829">
    <property type="term" value="C:cytosol"/>
    <property type="evidence" value="ECO:0007669"/>
    <property type="project" value="TreeGrafter"/>
</dbReference>
<dbReference type="SUPFAM" id="SSF52540">
    <property type="entry name" value="P-loop containing nucleoside triphosphate hydrolases"/>
    <property type="match status" value="1"/>
</dbReference>
<comment type="catalytic activity">
    <reaction evidence="7">
        <text>shikimate + ATP = 3-phosphoshikimate + ADP + H(+)</text>
        <dbReference type="Rhea" id="RHEA:13121"/>
        <dbReference type="ChEBI" id="CHEBI:15378"/>
        <dbReference type="ChEBI" id="CHEBI:30616"/>
        <dbReference type="ChEBI" id="CHEBI:36208"/>
        <dbReference type="ChEBI" id="CHEBI:145989"/>
        <dbReference type="ChEBI" id="CHEBI:456216"/>
        <dbReference type="EC" id="2.7.1.71"/>
    </reaction>
</comment>
<dbReference type="OrthoDB" id="9800332at2"/>
<evidence type="ECO:0000256" key="5">
    <source>
        <dbReference type="ARBA" id="ARBA00022840"/>
    </source>
</evidence>
<keyword evidence="2 7" id="KW-0808">Transferase</keyword>
<dbReference type="UniPathway" id="UPA00053">
    <property type="reaction ID" value="UER00088"/>
</dbReference>
<dbReference type="GO" id="GO:0009423">
    <property type="term" value="P:chorismate biosynthetic process"/>
    <property type="evidence" value="ECO:0007669"/>
    <property type="project" value="UniProtKB-UniRule"/>
</dbReference>
<dbReference type="RefSeq" id="WP_097443517.1">
    <property type="nucleotide sequence ID" value="NZ_NBWU01000005.1"/>
</dbReference>
<comment type="caution">
    <text evidence="8">The sequence shown here is derived from an EMBL/GenBank/DDBJ whole genome shotgun (WGS) entry which is preliminary data.</text>
</comment>
<dbReference type="Gene3D" id="3.40.50.300">
    <property type="entry name" value="P-loop containing nucleotide triphosphate hydrolases"/>
    <property type="match status" value="1"/>
</dbReference>
<dbReference type="PANTHER" id="PTHR21087:SF16">
    <property type="entry name" value="SHIKIMATE KINASE 1, CHLOROPLASTIC"/>
    <property type="match status" value="1"/>
</dbReference>
<proteinExistence type="inferred from homology"/>
<evidence type="ECO:0000256" key="3">
    <source>
        <dbReference type="ARBA" id="ARBA00022741"/>
    </source>
</evidence>
<evidence type="ECO:0000313" key="8">
    <source>
        <dbReference type="EMBL" id="PCE63565.1"/>
    </source>
</evidence>
<protein>
    <recommendedName>
        <fullName evidence="7">Shikimate kinase</fullName>
        <shortName evidence="7">SK</shortName>
        <ecNumber evidence="7">2.7.1.71</ecNumber>
    </recommendedName>
</protein>
<comment type="caution">
    <text evidence="7">Lacks conserved residue(s) required for the propagation of feature annotation.</text>
</comment>
<dbReference type="GO" id="GO:0000287">
    <property type="term" value="F:magnesium ion binding"/>
    <property type="evidence" value="ECO:0007669"/>
    <property type="project" value="UniProtKB-UniRule"/>
</dbReference>
<evidence type="ECO:0000256" key="6">
    <source>
        <dbReference type="ARBA" id="ARBA00023141"/>
    </source>
</evidence>
<evidence type="ECO:0000256" key="4">
    <source>
        <dbReference type="ARBA" id="ARBA00022777"/>
    </source>
</evidence>
<keyword evidence="7" id="KW-0460">Magnesium</keyword>
<feature type="binding site" evidence="7">
    <location>
        <position position="79"/>
    </location>
    <ligand>
        <name>substrate</name>
    </ligand>
</feature>
<evidence type="ECO:0000256" key="1">
    <source>
        <dbReference type="ARBA" id="ARBA00022605"/>
    </source>
</evidence>
<dbReference type="Proteomes" id="UP000219559">
    <property type="component" value="Unassembled WGS sequence"/>
</dbReference>
<evidence type="ECO:0000256" key="7">
    <source>
        <dbReference type="HAMAP-Rule" id="MF_00109"/>
    </source>
</evidence>
<dbReference type="InterPro" id="IPR000623">
    <property type="entry name" value="Shikimate_kinase/TSH1"/>
</dbReference>
<keyword evidence="7" id="KW-0963">Cytoplasm</keyword>
<feature type="binding site" evidence="7">
    <location>
        <position position="119"/>
    </location>
    <ligand>
        <name>ATP</name>
        <dbReference type="ChEBI" id="CHEBI:30616"/>
    </ligand>
</feature>
<comment type="function">
    <text evidence="7">Catalyzes the specific phosphorylation of the 3-hydroxyl group of shikimic acid using ATP as a cosubstrate.</text>
</comment>
<dbReference type="GO" id="GO:0004765">
    <property type="term" value="F:shikimate kinase activity"/>
    <property type="evidence" value="ECO:0007669"/>
    <property type="project" value="UniProtKB-UniRule"/>
</dbReference>
<dbReference type="PRINTS" id="PR01100">
    <property type="entry name" value="SHIKIMTKNASE"/>
</dbReference>
<keyword evidence="5 7" id="KW-0067">ATP-binding</keyword>
<keyword evidence="7" id="KW-0479">Metal-binding</keyword>
<dbReference type="AlphaFoldDB" id="A0A2A4G736"/>
<comment type="similarity">
    <text evidence="7">Belongs to the shikimate kinase family.</text>
</comment>
<name>A0A2A4G736_9FLAO</name>
<evidence type="ECO:0000256" key="2">
    <source>
        <dbReference type="ARBA" id="ARBA00022679"/>
    </source>
</evidence>
<gene>
    <name evidence="7" type="primary">aroK</name>
    <name evidence="8" type="ORF">B7P33_15325</name>
</gene>
<dbReference type="InterPro" id="IPR031322">
    <property type="entry name" value="Shikimate/glucono_kinase"/>
</dbReference>
<keyword evidence="1 7" id="KW-0028">Amino-acid biosynthesis</keyword>
<dbReference type="GO" id="GO:0005524">
    <property type="term" value="F:ATP binding"/>
    <property type="evidence" value="ECO:0007669"/>
    <property type="project" value="UniProtKB-UniRule"/>
</dbReference>
<feature type="binding site" evidence="7">
    <location>
        <position position="56"/>
    </location>
    <ligand>
        <name>substrate</name>
    </ligand>
</feature>
<dbReference type="PANTHER" id="PTHR21087">
    <property type="entry name" value="SHIKIMATE KINASE"/>
    <property type="match status" value="1"/>
</dbReference>
<feature type="binding site" evidence="7">
    <location>
        <begin position="10"/>
        <end position="15"/>
    </location>
    <ligand>
        <name>ATP</name>
        <dbReference type="ChEBI" id="CHEBI:30616"/>
    </ligand>
</feature>
<evidence type="ECO:0000313" key="9">
    <source>
        <dbReference type="Proteomes" id="UP000219559"/>
    </source>
</evidence>
<keyword evidence="9" id="KW-1185">Reference proteome</keyword>
<comment type="pathway">
    <text evidence="7">Metabolic intermediate biosynthesis; chorismate biosynthesis; chorismate from D-erythrose 4-phosphate and phosphoenolpyruvate: step 5/7.</text>
</comment>
<dbReference type="EMBL" id="NBWU01000005">
    <property type="protein sequence ID" value="PCE63565.1"/>
    <property type="molecule type" value="Genomic_DNA"/>
</dbReference>
<dbReference type="GO" id="GO:0009073">
    <property type="term" value="P:aromatic amino acid family biosynthetic process"/>
    <property type="evidence" value="ECO:0007669"/>
    <property type="project" value="UniProtKB-KW"/>
</dbReference>
<comment type="cofactor">
    <cofactor evidence="7">
        <name>Mg(2+)</name>
        <dbReference type="ChEBI" id="CHEBI:18420"/>
    </cofactor>
    <text evidence="7">Binds 1 Mg(2+) ion per subunit.</text>
</comment>
<feature type="binding site" evidence="7">
    <location>
        <position position="32"/>
    </location>
    <ligand>
        <name>substrate</name>
    </ligand>
</feature>
<dbReference type="Pfam" id="PF01202">
    <property type="entry name" value="SKI"/>
    <property type="match status" value="1"/>
</dbReference>
<sequence length="171" mass="19077">MKIVLLGYMGSGKSTIGKALAQYLQCDFMDLDAYIETEQGMAIAELFKAKGEIFFRREESRALKAVLAQNDSLVLALGGGTPCYGTNMDDILEHATTSVYLDMSIPALVERLTHEKAQRPLIAHLADEELGEFIGKHLFERRPFYRKAAHIINCDDKSVAAIVNEIRNLLQ</sequence>
<dbReference type="InterPro" id="IPR027417">
    <property type="entry name" value="P-loop_NTPase"/>
</dbReference>
<keyword evidence="3 7" id="KW-0547">Nucleotide-binding</keyword>
<reference evidence="8 9" key="1">
    <citation type="submission" date="2017-04" db="EMBL/GenBank/DDBJ databases">
        <title>A new member of the family Flavobacteriaceae isolated from ascidians.</title>
        <authorList>
            <person name="Chen L."/>
        </authorList>
    </citation>
    <scope>NUCLEOTIDE SEQUENCE [LARGE SCALE GENOMIC DNA]</scope>
    <source>
        <strain evidence="8 9">HQA918</strain>
    </source>
</reference>
<keyword evidence="4 7" id="KW-0418">Kinase</keyword>
<comment type="subcellular location">
    <subcellularLocation>
        <location evidence="7">Cytoplasm</location>
    </subcellularLocation>
</comment>
<organism evidence="8 9">
    <name type="scientific">Sediminicola luteus</name>
    <dbReference type="NCBI Taxonomy" id="319238"/>
    <lineage>
        <taxon>Bacteria</taxon>
        <taxon>Pseudomonadati</taxon>
        <taxon>Bacteroidota</taxon>
        <taxon>Flavobacteriia</taxon>
        <taxon>Flavobacteriales</taxon>
        <taxon>Flavobacteriaceae</taxon>
        <taxon>Sediminicola</taxon>
    </lineage>
</organism>
<keyword evidence="6 7" id="KW-0057">Aromatic amino acid biosynthesis</keyword>
<dbReference type="HAMAP" id="MF_00109">
    <property type="entry name" value="Shikimate_kinase"/>
    <property type="match status" value="1"/>
</dbReference>
<dbReference type="CDD" id="cd00464">
    <property type="entry name" value="SK"/>
    <property type="match status" value="1"/>
</dbReference>
<comment type="subunit">
    <text evidence="7">Monomer.</text>
</comment>
<dbReference type="EC" id="2.7.1.71" evidence="7"/>
<feature type="binding site" evidence="7">
    <location>
        <position position="141"/>
    </location>
    <ligand>
        <name>substrate</name>
    </ligand>
</feature>
<dbReference type="GO" id="GO:0008652">
    <property type="term" value="P:amino acid biosynthetic process"/>
    <property type="evidence" value="ECO:0007669"/>
    <property type="project" value="UniProtKB-KW"/>
</dbReference>